<keyword evidence="1" id="KW-0805">Transcription regulation</keyword>
<evidence type="ECO:0000256" key="5">
    <source>
        <dbReference type="SAM" id="MobiDB-lite"/>
    </source>
</evidence>
<dbReference type="InterPro" id="IPR003340">
    <property type="entry name" value="B3_DNA-bd"/>
</dbReference>
<dbReference type="AlphaFoldDB" id="A0A8T0HUH8"/>
<proteinExistence type="predicted"/>
<evidence type="ECO:0000256" key="1">
    <source>
        <dbReference type="ARBA" id="ARBA00023015"/>
    </source>
</evidence>
<accession>A0A8T0HUH8</accession>
<dbReference type="EMBL" id="CM026426">
    <property type="protein sequence ID" value="KAG0574496.1"/>
    <property type="molecule type" value="Genomic_DNA"/>
</dbReference>
<evidence type="ECO:0000313" key="7">
    <source>
        <dbReference type="EMBL" id="KAG0574496.1"/>
    </source>
</evidence>
<reference evidence="7" key="1">
    <citation type="submission" date="2020-06" db="EMBL/GenBank/DDBJ databases">
        <title>WGS assembly of Ceratodon purpureus strain R40.</title>
        <authorList>
            <person name="Carey S.B."/>
            <person name="Jenkins J."/>
            <person name="Shu S."/>
            <person name="Lovell J.T."/>
            <person name="Sreedasyam A."/>
            <person name="Maumus F."/>
            <person name="Tiley G.P."/>
            <person name="Fernandez-Pozo N."/>
            <person name="Barry K."/>
            <person name="Chen C."/>
            <person name="Wang M."/>
            <person name="Lipzen A."/>
            <person name="Daum C."/>
            <person name="Saski C.A."/>
            <person name="Payton A.C."/>
            <person name="Mcbreen J.C."/>
            <person name="Conrad R.E."/>
            <person name="Kollar L.M."/>
            <person name="Olsson S."/>
            <person name="Huttunen S."/>
            <person name="Landis J.B."/>
            <person name="Wickett N.J."/>
            <person name="Johnson M.G."/>
            <person name="Rensing S.A."/>
            <person name="Grimwood J."/>
            <person name="Schmutz J."/>
            <person name="Mcdaniel S.F."/>
        </authorList>
    </citation>
    <scope>NUCLEOTIDE SEQUENCE</scope>
    <source>
        <strain evidence="7">R40</strain>
    </source>
</reference>
<evidence type="ECO:0000256" key="3">
    <source>
        <dbReference type="ARBA" id="ARBA00023163"/>
    </source>
</evidence>
<keyword evidence="3" id="KW-0804">Transcription</keyword>
<keyword evidence="4" id="KW-0539">Nucleus</keyword>
<dbReference type="GO" id="GO:0003677">
    <property type="term" value="F:DNA binding"/>
    <property type="evidence" value="ECO:0007669"/>
    <property type="project" value="UniProtKB-KW"/>
</dbReference>
<protein>
    <recommendedName>
        <fullName evidence="6">TF-B3 domain-containing protein</fullName>
    </recommendedName>
</protein>
<organism evidence="7 8">
    <name type="scientific">Ceratodon purpureus</name>
    <name type="common">Fire moss</name>
    <name type="synonym">Dicranum purpureum</name>
    <dbReference type="NCBI Taxonomy" id="3225"/>
    <lineage>
        <taxon>Eukaryota</taxon>
        <taxon>Viridiplantae</taxon>
        <taxon>Streptophyta</taxon>
        <taxon>Embryophyta</taxon>
        <taxon>Bryophyta</taxon>
        <taxon>Bryophytina</taxon>
        <taxon>Bryopsida</taxon>
        <taxon>Dicranidae</taxon>
        <taxon>Pseudoditrichales</taxon>
        <taxon>Ditrichaceae</taxon>
        <taxon>Ceratodon</taxon>
    </lineage>
</organism>
<evidence type="ECO:0000256" key="4">
    <source>
        <dbReference type="ARBA" id="ARBA00023242"/>
    </source>
</evidence>
<gene>
    <name evidence="7" type="ORF">KC19_VG266200</name>
</gene>
<keyword evidence="2" id="KW-0238">DNA-binding</keyword>
<evidence type="ECO:0000259" key="6">
    <source>
        <dbReference type="PROSITE" id="PS50863"/>
    </source>
</evidence>
<keyword evidence="8" id="KW-1185">Reference proteome</keyword>
<dbReference type="Proteomes" id="UP000822688">
    <property type="component" value="Chromosome V"/>
</dbReference>
<feature type="domain" description="TF-B3" evidence="6">
    <location>
        <begin position="1"/>
        <end position="54"/>
    </location>
</feature>
<name>A0A8T0HUH8_CERPU</name>
<dbReference type="InterPro" id="IPR015300">
    <property type="entry name" value="DNA-bd_pseudobarrel_sf"/>
</dbReference>
<dbReference type="SUPFAM" id="SSF101936">
    <property type="entry name" value="DNA-binding pseudobarrel domain"/>
    <property type="match status" value="1"/>
</dbReference>
<dbReference type="Gene3D" id="2.40.330.10">
    <property type="entry name" value="DNA-binding pseudobarrel domain"/>
    <property type="match status" value="1"/>
</dbReference>
<feature type="region of interest" description="Disordered" evidence="5">
    <location>
        <begin position="59"/>
        <end position="97"/>
    </location>
</feature>
<comment type="caution">
    <text evidence="7">The sequence shown here is derived from an EMBL/GenBank/DDBJ whole genome shotgun (WGS) entry which is preliminary data.</text>
</comment>
<dbReference type="PROSITE" id="PS50863">
    <property type="entry name" value="B3"/>
    <property type="match status" value="1"/>
</dbReference>
<sequence length="134" mass="14386">MVINPYDPFGESSVSSCGTGWNKFVEDNHVGDGDLLLFGEVDESTLIVTVNCAPPEVKTTPLPLEATIHPAQSEPGSVVDSPRTPRPPKPPRASGNAPYFEKILRASHTKPGKAARLDIPTAFGKSMVNIYLTE</sequence>
<evidence type="ECO:0000313" key="8">
    <source>
        <dbReference type="Proteomes" id="UP000822688"/>
    </source>
</evidence>
<evidence type="ECO:0000256" key="2">
    <source>
        <dbReference type="ARBA" id="ARBA00023125"/>
    </source>
</evidence>